<feature type="compositionally biased region" description="Low complexity" evidence="1">
    <location>
        <begin position="84"/>
        <end position="95"/>
    </location>
</feature>
<sequence>MDAISVVIHRVSILGLRGTRSPGVDQYDSCGLRVFVMTTDGKGRKRKCKMARRCKPGKVAEKQMASSAADGDAADTHRQRHASSRVSSSSDDAPA</sequence>
<dbReference type="AlphaFoldDB" id="A0A5J9SJM1"/>
<reference evidence="2 4" key="1">
    <citation type="journal article" date="2019" name="Sci. Rep.">
        <title>A high-quality genome of Eragrostis curvula grass provides insights into Poaceae evolution and supports new strategies to enhance forage quality.</title>
        <authorList>
            <person name="Carballo J."/>
            <person name="Santos B.A.C.M."/>
            <person name="Zappacosta D."/>
            <person name="Garbus I."/>
            <person name="Selva J.P."/>
            <person name="Gallo C.A."/>
            <person name="Diaz A."/>
            <person name="Albertini E."/>
            <person name="Caccamo M."/>
            <person name="Echenique V."/>
        </authorList>
    </citation>
    <scope>NUCLEOTIDE SEQUENCE [LARGE SCALE GENOMIC DNA]</scope>
    <source>
        <strain evidence="4">cv. Victoria</strain>
        <tissue evidence="2">Leaf</tissue>
    </source>
</reference>
<evidence type="ECO:0000313" key="4">
    <source>
        <dbReference type="Proteomes" id="UP000324897"/>
    </source>
</evidence>
<keyword evidence="4" id="KW-1185">Reference proteome</keyword>
<gene>
    <name evidence="3" type="ORF">EJB05_42606</name>
    <name evidence="2" type="ORF">EJB05_55471</name>
</gene>
<dbReference type="EMBL" id="RWGY01000749">
    <property type="protein sequence ID" value="TVT99179.1"/>
    <property type="molecule type" value="Genomic_DNA"/>
</dbReference>
<dbReference type="Gramene" id="TVT99179">
    <property type="protein sequence ID" value="TVT99179"/>
    <property type="gene ID" value="EJB05_55471"/>
</dbReference>
<dbReference type="Proteomes" id="UP000324897">
    <property type="component" value="Chromosome 3"/>
</dbReference>
<dbReference type="EMBL" id="RWGY01000039">
    <property type="protein sequence ID" value="TVU09161.1"/>
    <property type="molecule type" value="Genomic_DNA"/>
</dbReference>
<evidence type="ECO:0000256" key="1">
    <source>
        <dbReference type="SAM" id="MobiDB-lite"/>
    </source>
</evidence>
<feature type="region of interest" description="Disordered" evidence="1">
    <location>
        <begin position="56"/>
        <end position="95"/>
    </location>
</feature>
<accession>A0A5J9SJM1</accession>
<protein>
    <submittedName>
        <fullName evidence="2">Uncharacterized protein</fullName>
    </submittedName>
</protein>
<comment type="caution">
    <text evidence="2">The sequence shown here is derived from an EMBL/GenBank/DDBJ whole genome shotgun (WGS) entry which is preliminary data.</text>
</comment>
<proteinExistence type="predicted"/>
<evidence type="ECO:0000313" key="3">
    <source>
        <dbReference type="EMBL" id="TVU09161.1"/>
    </source>
</evidence>
<name>A0A5J9SJM1_9POAL</name>
<organism evidence="2 4">
    <name type="scientific">Eragrostis curvula</name>
    <name type="common">weeping love grass</name>
    <dbReference type="NCBI Taxonomy" id="38414"/>
    <lineage>
        <taxon>Eukaryota</taxon>
        <taxon>Viridiplantae</taxon>
        <taxon>Streptophyta</taxon>
        <taxon>Embryophyta</taxon>
        <taxon>Tracheophyta</taxon>
        <taxon>Spermatophyta</taxon>
        <taxon>Magnoliopsida</taxon>
        <taxon>Liliopsida</taxon>
        <taxon>Poales</taxon>
        <taxon>Poaceae</taxon>
        <taxon>PACMAD clade</taxon>
        <taxon>Chloridoideae</taxon>
        <taxon>Eragrostideae</taxon>
        <taxon>Eragrostidinae</taxon>
        <taxon>Eragrostis</taxon>
    </lineage>
</organism>
<dbReference type="Gramene" id="TVU09161">
    <property type="protein sequence ID" value="TVU09161"/>
    <property type="gene ID" value="EJB05_42606"/>
</dbReference>
<evidence type="ECO:0000313" key="2">
    <source>
        <dbReference type="EMBL" id="TVT99179.1"/>
    </source>
</evidence>